<accession>A0A5C8ZW40</accession>
<feature type="region of interest" description="Disordered" evidence="1">
    <location>
        <begin position="608"/>
        <end position="741"/>
    </location>
</feature>
<organism evidence="2 3">
    <name type="scientific">Parahaliea aestuarii</name>
    <dbReference type="NCBI Taxonomy" id="1852021"/>
    <lineage>
        <taxon>Bacteria</taxon>
        <taxon>Pseudomonadati</taxon>
        <taxon>Pseudomonadota</taxon>
        <taxon>Gammaproteobacteria</taxon>
        <taxon>Cellvibrionales</taxon>
        <taxon>Halieaceae</taxon>
        <taxon>Parahaliea</taxon>
    </lineage>
</organism>
<protein>
    <submittedName>
        <fullName evidence="2">DUF3300 domain-containing protein</fullName>
    </submittedName>
</protein>
<dbReference type="AlphaFoldDB" id="A0A5C8ZW40"/>
<dbReference type="Proteomes" id="UP000321933">
    <property type="component" value="Unassembled WGS sequence"/>
</dbReference>
<evidence type="ECO:0000313" key="3">
    <source>
        <dbReference type="Proteomes" id="UP000321933"/>
    </source>
</evidence>
<name>A0A5C8ZW40_9GAMM</name>
<feature type="compositionally biased region" description="Polar residues" evidence="1">
    <location>
        <begin position="627"/>
        <end position="645"/>
    </location>
</feature>
<evidence type="ECO:0000313" key="2">
    <source>
        <dbReference type="EMBL" id="TXS91812.1"/>
    </source>
</evidence>
<keyword evidence="3" id="KW-1185">Reference proteome</keyword>
<feature type="compositionally biased region" description="Polar residues" evidence="1">
    <location>
        <begin position="662"/>
        <end position="689"/>
    </location>
</feature>
<dbReference type="EMBL" id="VRYZ01000004">
    <property type="protein sequence ID" value="TXS91812.1"/>
    <property type="molecule type" value="Genomic_DNA"/>
</dbReference>
<comment type="caution">
    <text evidence="2">The sequence shown here is derived from an EMBL/GenBank/DDBJ whole genome shotgun (WGS) entry which is preliminary data.</text>
</comment>
<evidence type="ECO:0000256" key="1">
    <source>
        <dbReference type="SAM" id="MobiDB-lite"/>
    </source>
</evidence>
<gene>
    <name evidence="2" type="ORF">FVW59_09600</name>
</gene>
<proteinExistence type="predicted"/>
<dbReference type="OrthoDB" id="102964at2"/>
<sequence length="741" mass="82559">MLFVPAAQAIEWPQEISAPEGTIVVYQPQPESLQGDTLKARAAISLEMKDGGEPIFGAMWFEARLDTDRASGIATVRDIKVSKVGWPDSKDAGEQRFTAIIESAVPENGFAISLERLTASLATAEVEEKSLEELKTEPPAIEFSEQLAVLLIYDGKPHFSKVENSPYERALNTPFLVAHNTQSGNYYLGSGKWWYQAKDALGPWVPATSPPQDLVSLIDAPTDAEESTAKTPPQVVVATRPTELIATDGKPDWQSLPGAELLYVKNTETPWIRQLSTGNMYVLLSGRWYRAKSQDGPWTFVRADELPEGFKDIPPASDLGGTRVSVAGTEEAEEAMLDASIPQTAAIKREGTNLQIEYDGEPKFEHIKGTDVAYAVNTGAQVLKIENRYYAVDNGVWFESDQATGPWIVADTVPEEQIAKIPPSSPVYNVTHVHIYEATPEVVYVGYTPGYMWSFPYYGVPVYGTGWYYPPYFGSFYYPRPPTWGFHVGYNPWTGWNFGVSWSNGFFNFGMSWGGGWGGAYRPWGCCGGWYGGGYRGPVVINTGDINIGNNINIGNQTNIRNRIDQHNHNLKGQTLQGRNLYQQGGNSQRLASSDAVGRLKEARPVDNRENNVFADRNGTIARRSGDTWQTRENGTWRNSDSFETAQDKVAGMSESERQQARDNIQGSVSQAQDRVSGMSEQQRQQAMQNARDRGQQYSQQHQVQQRPQIDRSGLNRDYRARNLGATREMRRPQMGGLRRR</sequence>
<feature type="compositionally biased region" description="Low complexity" evidence="1">
    <location>
        <begin position="696"/>
        <end position="708"/>
    </location>
</feature>
<reference evidence="2 3" key="1">
    <citation type="submission" date="2019-08" db="EMBL/GenBank/DDBJ databases">
        <title>Parahaliea maris sp. nov., isolated from the surface seawater.</title>
        <authorList>
            <person name="Liu Y."/>
        </authorList>
    </citation>
    <scope>NUCLEOTIDE SEQUENCE [LARGE SCALE GENOMIC DNA]</scope>
    <source>
        <strain evidence="2 3">S2-26</strain>
    </source>
</reference>